<keyword evidence="2" id="KW-1185">Reference proteome</keyword>
<dbReference type="Proteomes" id="UP000622533">
    <property type="component" value="Unassembled WGS sequence"/>
</dbReference>
<organism evidence="1 2">
    <name type="scientific">Desmonostoc muscorum LEGE 12446</name>
    <dbReference type="NCBI Taxonomy" id="1828758"/>
    <lineage>
        <taxon>Bacteria</taxon>
        <taxon>Bacillati</taxon>
        <taxon>Cyanobacteriota</taxon>
        <taxon>Cyanophyceae</taxon>
        <taxon>Nostocales</taxon>
        <taxon>Nostocaceae</taxon>
        <taxon>Desmonostoc</taxon>
    </lineage>
</organism>
<gene>
    <name evidence="1" type="ORF">IQ276_26745</name>
</gene>
<proteinExistence type="predicted"/>
<dbReference type="RefSeq" id="WP_193921261.1">
    <property type="nucleotide sequence ID" value="NZ_JADEXS020000001.1"/>
</dbReference>
<sequence length="88" mass="10351">MLLLHFFQVFKRQRHKTSLGAIALFCLKLLYRNTYRPLQERSPHKVTLVDDDIAENASSAMSEASSLLPEYESCIISLFTRQTLWQWF</sequence>
<reference evidence="1" key="1">
    <citation type="submission" date="2020-10" db="EMBL/GenBank/DDBJ databases">
        <authorList>
            <person name="Castelo-Branco R."/>
            <person name="Eusebio N."/>
            <person name="Adriana R."/>
            <person name="Vieira A."/>
            <person name="Brugerolle De Fraissinette N."/>
            <person name="Rezende De Castro R."/>
            <person name="Schneider M.P."/>
            <person name="Vasconcelos V."/>
            <person name="Leao P.N."/>
        </authorList>
    </citation>
    <scope>NUCLEOTIDE SEQUENCE</scope>
    <source>
        <strain evidence="1">LEGE 12446</strain>
    </source>
</reference>
<protein>
    <submittedName>
        <fullName evidence="1">Uncharacterized protein</fullName>
    </submittedName>
</protein>
<comment type="caution">
    <text evidence="1">The sequence shown here is derived from an EMBL/GenBank/DDBJ whole genome shotgun (WGS) entry which is preliminary data.</text>
</comment>
<name>A0A8J6ZS52_DESMC</name>
<dbReference type="EMBL" id="JADEXS010000498">
    <property type="protein sequence ID" value="MBE9025884.1"/>
    <property type="molecule type" value="Genomic_DNA"/>
</dbReference>
<accession>A0A8J6ZS52</accession>
<dbReference type="AlphaFoldDB" id="A0A8J6ZS52"/>
<evidence type="ECO:0000313" key="2">
    <source>
        <dbReference type="Proteomes" id="UP000622533"/>
    </source>
</evidence>
<evidence type="ECO:0000313" key="1">
    <source>
        <dbReference type="EMBL" id="MBE9025884.1"/>
    </source>
</evidence>